<reference evidence="3" key="1">
    <citation type="submission" date="2014-07" db="EMBL/GenBank/DDBJ databases">
        <authorList>
            <person name="Zhang J.E."/>
            <person name="Yang H."/>
            <person name="Guo J."/>
            <person name="Deng Z."/>
            <person name="Luo H."/>
            <person name="Luo M."/>
            <person name="Zhao B."/>
        </authorList>
    </citation>
    <scope>NUCLEOTIDE SEQUENCE</scope>
    <source>
        <strain evidence="3">AM4</strain>
    </source>
</reference>
<dbReference type="InterPro" id="IPR027417">
    <property type="entry name" value="P-loop_NTPase"/>
</dbReference>
<accession>A0A1L7RCF3</accession>
<name>A0A1L7RCF3_9ACTO</name>
<dbReference type="CDD" id="cd18785">
    <property type="entry name" value="SF2_C"/>
    <property type="match status" value="1"/>
</dbReference>
<evidence type="ECO:0000259" key="2">
    <source>
        <dbReference type="PROSITE" id="PS51192"/>
    </source>
</evidence>
<organism evidence="3">
    <name type="scientific">Actinomyces succiniciruminis</name>
    <dbReference type="NCBI Taxonomy" id="1522002"/>
    <lineage>
        <taxon>Bacteria</taxon>
        <taxon>Bacillati</taxon>
        <taxon>Actinomycetota</taxon>
        <taxon>Actinomycetes</taxon>
        <taxon>Actinomycetales</taxon>
        <taxon>Actinomycetaceae</taxon>
        <taxon>Actinomyces</taxon>
    </lineage>
</organism>
<dbReference type="PROSITE" id="PS51192">
    <property type="entry name" value="HELICASE_ATP_BIND_1"/>
    <property type="match status" value="1"/>
</dbReference>
<dbReference type="PANTHER" id="PTHR47396:SF1">
    <property type="entry name" value="ATP-DEPENDENT HELICASE IRC3-RELATED"/>
    <property type="match status" value="1"/>
</dbReference>
<feature type="region of interest" description="Disordered" evidence="1">
    <location>
        <begin position="89"/>
        <end position="115"/>
    </location>
</feature>
<dbReference type="GO" id="GO:0003677">
    <property type="term" value="F:DNA binding"/>
    <property type="evidence" value="ECO:0007669"/>
    <property type="project" value="InterPro"/>
</dbReference>
<protein>
    <submittedName>
        <fullName evidence="3">Type III restriction enzyme, res subunit</fullName>
    </submittedName>
</protein>
<feature type="compositionally biased region" description="Basic and acidic residues" evidence="1">
    <location>
        <begin position="89"/>
        <end position="105"/>
    </location>
</feature>
<dbReference type="AlphaFoldDB" id="A0A1L7RCF3"/>
<dbReference type="EMBL" id="LK995515">
    <property type="protein sequence ID" value="CED91617.1"/>
    <property type="molecule type" value="Genomic_DNA"/>
</dbReference>
<dbReference type="GO" id="GO:0016787">
    <property type="term" value="F:hydrolase activity"/>
    <property type="evidence" value="ECO:0007669"/>
    <property type="project" value="InterPro"/>
</dbReference>
<dbReference type="Gene3D" id="3.40.50.300">
    <property type="entry name" value="P-loop containing nucleotide triphosphate hydrolases"/>
    <property type="match status" value="2"/>
</dbReference>
<dbReference type="GO" id="GO:0005829">
    <property type="term" value="C:cytosol"/>
    <property type="evidence" value="ECO:0007669"/>
    <property type="project" value="TreeGrafter"/>
</dbReference>
<gene>
    <name evidence="3" type="ORF">AAM4_1785</name>
</gene>
<dbReference type="InterPro" id="IPR006935">
    <property type="entry name" value="Helicase/UvrB_N"/>
</dbReference>
<dbReference type="Pfam" id="PF04851">
    <property type="entry name" value="ResIII"/>
    <property type="match status" value="1"/>
</dbReference>
<dbReference type="InterPro" id="IPR050742">
    <property type="entry name" value="Helicase_Restrict-Modif_Enz"/>
</dbReference>
<dbReference type="SMART" id="SM00487">
    <property type="entry name" value="DEXDc"/>
    <property type="match status" value="1"/>
</dbReference>
<evidence type="ECO:0000313" key="3">
    <source>
        <dbReference type="EMBL" id="CED91617.1"/>
    </source>
</evidence>
<dbReference type="InterPro" id="IPR014001">
    <property type="entry name" value="Helicase_ATP-bd"/>
</dbReference>
<evidence type="ECO:0000256" key="1">
    <source>
        <dbReference type="SAM" id="MobiDB-lite"/>
    </source>
</evidence>
<sequence length="973" mass="104354">MPPAHSGAIRPPRPLSDWTLTANLRGYQVDMLRAVDPVDGARLHLVAPPGSGKTLIGLALARANGRRALVLTPTTLIRQQWCEQARGHLRDVDGRPPRVRDHVSDGEDASQDDYGSTVPADLTVLTYQSLAVVDTAAPWRAAARERWLEELADSGQAPGGAEAWLEDLAAKNPAAYRSGISRRASAVRASLASLDADHLASLLHPTARARIDALVKAGVATVVVDECHHLRAHWAAVIHYLLARLDSVGARPTLIGLTATLPSVEDRSRSRYQALLGEVDYEIPVPAVVRAGCLAPSRSLVCFTLPDQQERAFLADAGAELDHRLDELLLAPDGVDFLVHTVAPPVDDLPEPTATDDDALTVRLVAGFDADPQAAIAAGALLRDRLGEYVPTEQTTALVPLLPATRVLDVVENLELLGRYALTRLLPVPGRRRQWQDVKELLAGYGYRLTDSGLRPGRSPQDAICAASRAKDVAVVDILHAEHACLGDRLRAVVVTDAAERSAAHRALDVLGPPTGSEERASRGGALRCYMTILADALVRELHPVLLTGRHLQLASADHELLDRLRADTGLELPAIDDGWTLRVQGVGAGTARLVRAVSTLMDRGAVQLVVGTRGLLGEGWDCPAVNTLIDLTTVTTATSVQQLRGRTLRLDSAWPDKTAHNWSVTCLLPRRAGAGPGGDLDRLRRRHEYLWSAVPDPEAGTAAIRTGLDAALEPHQRRLLGAVAGGADADIVCALNAATVLGPREWERRAWSAPPSAIVAEERVSALESLGEEAQTVVLTAEDGLLRRGDPAELWYGAACSVLAGLIAAGRIDADAGIGALSLTEAGASRIAFTGGAAADRRLAADTLVELVSAPKHRPRFVLEVPRWTLRVTTPPGRLRRLLARGLDALDRVRGRDRLYLAVPRTLGRSRRVVTAFVESWSLQTGPCRLRLVREEGDLHALVAARGPLGAGELVHAVRERAWIDAPPPQAE</sequence>
<proteinExistence type="predicted"/>
<dbReference type="PANTHER" id="PTHR47396">
    <property type="entry name" value="TYPE I RESTRICTION ENZYME ECOKI R PROTEIN"/>
    <property type="match status" value="1"/>
</dbReference>
<feature type="domain" description="Helicase ATP-binding" evidence="2">
    <location>
        <begin position="34"/>
        <end position="279"/>
    </location>
</feature>
<dbReference type="GO" id="GO:0005524">
    <property type="term" value="F:ATP binding"/>
    <property type="evidence" value="ECO:0007669"/>
    <property type="project" value="InterPro"/>
</dbReference>
<dbReference type="SUPFAM" id="SSF52540">
    <property type="entry name" value="P-loop containing nucleoside triphosphate hydrolases"/>
    <property type="match status" value="2"/>
</dbReference>